<evidence type="ECO:0000259" key="1">
    <source>
        <dbReference type="Pfam" id="PF10633"/>
    </source>
</evidence>
<gene>
    <name evidence="2" type="ORF">EV207_103208</name>
</gene>
<organism evidence="2 3">
    <name type="scientific">Scopulibacillus darangshiensis</name>
    <dbReference type="NCBI Taxonomy" id="442528"/>
    <lineage>
        <taxon>Bacteria</taxon>
        <taxon>Bacillati</taxon>
        <taxon>Bacillota</taxon>
        <taxon>Bacilli</taxon>
        <taxon>Bacillales</taxon>
        <taxon>Sporolactobacillaceae</taxon>
        <taxon>Scopulibacillus</taxon>
    </lineage>
</organism>
<dbReference type="Gene3D" id="3.40.50.880">
    <property type="match status" value="1"/>
</dbReference>
<dbReference type="InterPro" id="IPR029062">
    <property type="entry name" value="Class_I_gatase-like"/>
</dbReference>
<dbReference type="InterPro" id="IPR024078">
    <property type="entry name" value="LmbE-like_dom_sf"/>
</dbReference>
<protein>
    <submittedName>
        <fullName evidence="2">LmbE family N-acetylglucosaminyl deacetylase</fullName>
    </submittedName>
</protein>
<dbReference type="Proteomes" id="UP000295416">
    <property type="component" value="Unassembled WGS sequence"/>
</dbReference>
<dbReference type="RefSeq" id="WP_243646936.1">
    <property type="nucleotide sequence ID" value="NZ_SLXK01000003.1"/>
</dbReference>
<dbReference type="Pfam" id="PF10633">
    <property type="entry name" value="NPCBM_assoc"/>
    <property type="match status" value="1"/>
</dbReference>
<dbReference type="EMBL" id="SLXK01000003">
    <property type="protein sequence ID" value="TCP31323.1"/>
    <property type="molecule type" value="Genomic_DNA"/>
</dbReference>
<accession>A0A4R2P8M5</accession>
<dbReference type="InterPro" id="IPR018905">
    <property type="entry name" value="A-galactase_NEW3"/>
</dbReference>
<dbReference type="Gene3D" id="3.40.50.10320">
    <property type="entry name" value="LmbE-like"/>
    <property type="match status" value="1"/>
</dbReference>
<name>A0A4R2P8M5_9BACL</name>
<dbReference type="InterPro" id="IPR003737">
    <property type="entry name" value="GlcNAc_PI_deacetylase-related"/>
</dbReference>
<dbReference type="AlphaFoldDB" id="A0A4R2P8M5"/>
<dbReference type="SUPFAM" id="SSF102588">
    <property type="entry name" value="LmbE-like"/>
    <property type="match status" value="1"/>
</dbReference>
<dbReference type="Pfam" id="PF02585">
    <property type="entry name" value="PIG-L"/>
    <property type="match status" value="1"/>
</dbReference>
<evidence type="ECO:0000313" key="3">
    <source>
        <dbReference type="Proteomes" id="UP000295416"/>
    </source>
</evidence>
<sequence length="845" mass="95342">MIKKALNVILSFVFIFSMLPPNNDANARGKTEKEDSVDLWEAVRPLTTTASFLNTGAHPDDERSHLDAYLSRGKGVQTGLSLATRGKAGQNEIGDELGNGLAIIRTHELEKSSALLGVNLFILNHGFNDSIYDFGFSKSPEETLKKWGGEEAYKRLIKVIRTFKPDIVMPSFRDVDTQHGHHRAVTELTLKAFKGAADPDVFPEQLKDGLTTWQIKKLYLPSESDKTTTTQIQIGIKDPIYDMTYPQLGEKARYFHKSQGMGRDVGDGPETVNLQLVKSAVGAIPNHESGIFDSLPYNFSDYAKQLKKGGHAFKGKLNHLQKELNSILKAYPNDGKVFDLSHQTLKDVRKMKRQLAHFKPMAKETRETLLHKLDVKERQLEKASFVASRLKVNINVKDPKLTKGDATKVEITYANNGEKTIKKIKTNLLIPKEWRIEGKQKSLTLKPGEETKRVYTVKVPKNGKLYDFFAKPSIQVEINYQHKHVTSAYTLTPKKRVAVLPKVSVKADPENLVINTSEVKDSVNVKVNVHKYAEGKMRTKLSLKLPSSDWKLDHPDQTITFAKDETDKTAQFTIHPPKNIEKGKFNIKAIAKIDGIKLNTTVQNITYPHIGTDYYLYPATVEGAAFPLSYPKDLKVGYIDSGFDKVADALSDIGINITKLTEENLKSGDLSKYDTIVTGVRSYLSRDDLLKYNGRLLDYVKNGGHLVVQYNKPGDNWNPDTSAPYRLVIGHPSIEWRVTDEHAKVNILRPKSPLFNKPNQITGEDWSGWVQERGLYFPMEWDDHFKTYLSMADPGEDAFNSGILMADYGKGTYLYTNLVWYREIQNQVPGGYRIFTNLISYPLTK</sequence>
<feature type="domain" description="Alpha-galactosidase NEW3" evidence="1">
    <location>
        <begin position="402"/>
        <end position="462"/>
    </location>
</feature>
<proteinExistence type="predicted"/>
<evidence type="ECO:0000313" key="2">
    <source>
        <dbReference type="EMBL" id="TCP31323.1"/>
    </source>
</evidence>
<reference evidence="2 3" key="1">
    <citation type="submission" date="2019-03" db="EMBL/GenBank/DDBJ databases">
        <title>Genomic Encyclopedia of Type Strains, Phase IV (KMG-IV): sequencing the most valuable type-strain genomes for metagenomic binning, comparative biology and taxonomic classification.</title>
        <authorList>
            <person name="Goeker M."/>
        </authorList>
    </citation>
    <scope>NUCLEOTIDE SEQUENCE [LARGE SCALE GENOMIC DNA]</scope>
    <source>
        <strain evidence="2 3">DSM 19377</strain>
    </source>
</reference>
<comment type="caution">
    <text evidence="2">The sequence shown here is derived from an EMBL/GenBank/DDBJ whole genome shotgun (WGS) entry which is preliminary data.</text>
</comment>
<dbReference type="SUPFAM" id="SSF52317">
    <property type="entry name" value="Class I glutamine amidotransferase-like"/>
    <property type="match status" value="1"/>
</dbReference>
<keyword evidence="3" id="KW-1185">Reference proteome</keyword>